<gene>
    <name evidence="1" type="ORF">E2C01_057143</name>
</gene>
<protein>
    <submittedName>
        <fullName evidence="1">Uncharacterized protein</fullName>
    </submittedName>
</protein>
<proteinExistence type="predicted"/>
<reference evidence="1 2" key="1">
    <citation type="submission" date="2019-05" db="EMBL/GenBank/DDBJ databases">
        <title>Another draft genome of Portunus trituberculatus and its Hox gene families provides insights of decapod evolution.</title>
        <authorList>
            <person name="Jeong J.-H."/>
            <person name="Song I."/>
            <person name="Kim S."/>
            <person name="Choi T."/>
            <person name="Kim D."/>
            <person name="Ryu S."/>
            <person name="Kim W."/>
        </authorList>
    </citation>
    <scope>NUCLEOTIDE SEQUENCE [LARGE SCALE GENOMIC DNA]</scope>
    <source>
        <tissue evidence="1">Muscle</tissue>
    </source>
</reference>
<sequence>MAAFPAVSVGCGSSVLRAFVVTKVEAEFHRRISEVQAEFRVRISDLQAEFSRRIPALEGRSGPTVTLPSKAMQRGVTRRKVLMAPHLLETRNPFSVLEGMAEEVDVARGDEERKEWRTQFPCPKVQY</sequence>
<dbReference type="Proteomes" id="UP000324222">
    <property type="component" value="Unassembled WGS sequence"/>
</dbReference>
<accession>A0A5B7GS77</accession>
<name>A0A5B7GS77_PORTR</name>
<dbReference type="EMBL" id="VSRR010020363">
    <property type="protein sequence ID" value="MPC63051.1"/>
    <property type="molecule type" value="Genomic_DNA"/>
</dbReference>
<dbReference type="AlphaFoldDB" id="A0A5B7GS77"/>
<organism evidence="1 2">
    <name type="scientific">Portunus trituberculatus</name>
    <name type="common">Swimming crab</name>
    <name type="synonym">Neptunus trituberculatus</name>
    <dbReference type="NCBI Taxonomy" id="210409"/>
    <lineage>
        <taxon>Eukaryota</taxon>
        <taxon>Metazoa</taxon>
        <taxon>Ecdysozoa</taxon>
        <taxon>Arthropoda</taxon>
        <taxon>Crustacea</taxon>
        <taxon>Multicrustacea</taxon>
        <taxon>Malacostraca</taxon>
        <taxon>Eumalacostraca</taxon>
        <taxon>Eucarida</taxon>
        <taxon>Decapoda</taxon>
        <taxon>Pleocyemata</taxon>
        <taxon>Brachyura</taxon>
        <taxon>Eubrachyura</taxon>
        <taxon>Portunoidea</taxon>
        <taxon>Portunidae</taxon>
        <taxon>Portuninae</taxon>
        <taxon>Portunus</taxon>
    </lineage>
</organism>
<keyword evidence="2" id="KW-1185">Reference proteome</keyword>
<evidence type="ECO:0000313" key="1">
    <source>
        <dbReference type="EMBL" id="MPC63051.1"/>
    </source>
</evidence>
<comment type="caution">
    <text evidence="1">The sequence shown here is derived from an EMBL/GenBank/DDBJ whole genome shotgun (WGS) entry which is preliminary data.</text>
</comment>
<evidence type="ECO:0000313" key="2">
    <source>
        <dbReference type="Proteomes" id="UP000324222"/>
    </source>
</evidence>